<dbReference type="AlphaFoldDB" id="A0A5B7FU11"/>
<evidence type="ECO:0000313" key="3">
    <source>
        <dbReference type="Proteomes" id="UP000324222"/>
    </source>
</evidence>
<proteinExistence type="predicted"/>
<gene>
    <name evidence="2" type="ORF">E2C01_042824</name>
</gene>
<comment type="caution">
    <text evidence="2">The sequence shown here is derived from an EMBL/GenBank/DDBJ whole genome shotgun (WGS) entry which is preliminary data.</text>
</comment>
<organism evidence="2 3">
    <name type="scientific">Portunus trituberculatus</name>
    <name type="common">Swimming crab</name>
    <name type="synonym">Neptunus trituberculatus</name>
    <dbReference type="NCBI Taxonomy" id="210409"/>
    <lineage>
        <taxon>Eukaryota</taxon>
        <taxon>Metazoa</taxon>
        <taxon>Ecdysozoa</taxon>
        <taxon>Arthropoda</taxon>
        <taxon>Crustacea</taxon>
        <taxon>Multicrustacea</taxon>
        <taxon>Malacostraca</taxon>
        <taxon>Eumalacostraca</taxon>
        <taxon>Eucarida</taxon>
        <taxon>Decapoda</taxon>
        <taxon>Pleocyemata</taxon>
        <taxon>Brachyura</taxon>
        <taxon>Eubrachyura</taxon>
        <taxon>Portunoidea</taxon>
        <taxon>Portunidae</taxon>
        <taxon>Portuninae</taxon>
        <taxon>Portunus</taxon>
    </lineage>
</organism>
<accession>A0A5B7FU11</accession>
<evidence type="ECO:0000256" key="1">
    <source>
        <dbReference type="SAM" id="MobiDB-lite"/>
    </source>
</evidence>
<dbReference type="EMBL" id="VSRR010008626">
    <property type="protein sequence ID" value="MPC49036.1"/>
    <property type="molecule type" value="Genomic_DNA"/>
</dbReference>
<feature type="region of interest" description="Disordered" evidence="1">
    <location>
        <begin position="50"/>
        <end position="70"/>
    </location>
</feature>
<sequence>MSRKTASYKQPKELRKRWCKNKTRKVGIAAANFIHLRLGEKSSERNVAHAWESRGDGVGFGGGGGGDKYD</sequence>
<keyword evidence="3" id="KW-1185">Reference proteome</keyword>
<dbReference type="Proteomes" id="UP000324222">
    <property type="component" value="Unassembled WGS sequence"/>
</dbReference>
<evidence type="ECO:0000313" key="2">
    <source>
        <dbReference type="EMBL" id="MPC49036.1"/>
    </source>
</evidence>
<protein>
    <submittedName>
        <fullName evidence="2">Uncharacterized protein</fullName>
    </submittedName>
</protein>
<reference evidence="2 3" key="1">
    <citation type="submission" date="2019-05" db="EMBL/GenBank/DDBJ databases">
        <title>Another draft genome of Portunus trituberculatus and its Hox gene families provides insights of decapod evolution.</title>
        <authorList>
            <person name="Jeong J.-H."/>
            <person name="Song I."/>
            <person name="Kim S."/>
            <person name="Choi T."/>
            <person name="Kim D."/>
            <person name="Ryu S."/>
            <person name="Kim W."/>
        </authorList>
    </citation>
    <scope>NUCLEOTIDE SEQUENCE [LARGE SCALE GENOMIC DNA]</scope>
    <source>
        <tissue evidence="2">Muscle</tissue>
    </source>
</reference>
<feature type="compositionally biased region" description="Gly residues" evidence="1">
    <location>
        <begin position="56"/>
        <end position="70"/>
    </location>
</feature>
<name>A0A5B7FU11_PORTR</name>